<name>A0ABU0HKL2_9HYPH</name>
<protein>
    <submittedName>
        <fullName evidence="1">PIN domain nuclease of toxin-antitoxin system</fullName>
    </submittedName>
</protein>
<sequence length="30" mass="3297">MAERYVLYASALLSLLQGEEGEERVEAVLG</sequence>
<evidence type="ECO:0000313" key="2">
    <source>
        <dbReference type="Proteomes" id="UP001236369"/>
    </source>
</evidence>
<reference evidence="1 2" key="1">
    <citation type="submission" date="2023-07" db="EMBL/GenBank/DDBJ databases">
        <title>Genomic Encyclopedia of Type Strains, Phase IV (KMG-IV): sequencing the most valuable type-strain genomes for metagenomic binning, comparative biology and taxonomic classification.</title>
        <authorList>
            <person name="Goeker M."/>
        </authorList>
    </citation>
    <scope>NUCLEOTIDE SEQUENCE [LARGE SCALE GENOMIC DNA]</scope>
    <source>
        <strain evidence="1 2">DSM 19562</strain>
    </source>
</reference>
<proteinExistence type="predicted"/>
<gene>
    <name evidence="1" type="ORF">QO016_002351</name>
</gene>
<organism evidence="1 2">
    <name type="scientific">Methylobacterium persicinum</name>
    <dbReference type="NCBI Taxonomy" id="374426"/>
    <lineage>
        <taxon>Bacteria</taxon>
        <taxon>Pseudomonadati</taxon>
        <taxon>Pseudomonadota</taxon>
        <taxon>Alphaproteobacteria</taxon>
        <taxon>Hyphomicrobiales</taxon>
        <taxon>Methylobacteriaceae</taxon>
        <taxon>Methylobacterium</taxon>
    </lineage>
</organism>
<comment type="caution">
    <text evidence="1">The sequence shown here is derived from an EMBL/GenBank/DDBJ whole genome shotgun (WGS) entry which is preliminary data.</text>
</comment>
<dbReference type="EMBL" id="JAUSVV010000004">
    <property type="protein sequence ID" value="MDQ0442854.1"/>
    <property type="molecule type" value="Genomic_DNA"/>
</dbReference>
<accession>A0ABU0HKL2</accession>
<evidence type="ECO:0000313" key="1">
    <source>
        <dbReference type="EMBL" id="MDQ0442854.1"/>
    </source>
</evidence>
<dbReference type="Proteomes" id="UP001236369">
    <property type="component" value="Unassembled WGS sequence"/>
</dbReference>
<keyword evidence="2" id="KW-1185">Reference proteome</keyword>